<evidence type="ECO:0000256" key="2">
    <source>
        <dbReference type="ARBA" id="ARBA00023015"/>
    </source>
</evidence>
<dbReference type="GO" id="GO:0003700">
    <property type="term" value="F:DNA-binding transcription factor activity"/>
    <property type="evidence" value="ECO:0007669"/>
    <property type="project" value="TreeGrafter"/>
</dbReference>
<keyword evidence="7" id="KW-1185">Reference proteome</keyword>
<feature type="domain" description="HTH lacI-type" evidence="5">
    <location>
        <begin position="6"/>
        <end position="60"/>
    </location>
</feature>
<dbReference type="InterPro" id="IPR028082">
    <property type="entry name" value="Peripla_BP_I"/>
</dbReference>
<keyword evidence="3 6" id="KW-0238">DNA-binding</keyword>
<dbReference type="Gene3D" id="3.40.50.2300">
    <property type="match status" value="2"/>
</dbReference>
<organism evidence="6 7">
    <name type="scientific">Hoeflea prorocentri</name>
    <dbReference type="NCBI Taxonomy" id="1922333"/>
    <lineage>
        <taxon>Bacteria</taxon>
        <taxon>Pseudomonadati</taxon>
        <taxon>Pseudomonadota</taxon>
        <taxon>Alphaproteobacteria</taxon>
        <taxon>Hyphomicrobiales</taxon>
        <taxon>Rhizobiaceae</taxon>
        <taxon>Hoeflea</taxon>
    </lineage>
</organism>
<dbReference type="Proteomes" id="UP001151234">
    <property type="component" value="Unassembled WGS sequence"/>
</dbReference>
<dbReference type="Pfam" id="PF00356">
    <property type="entry name" value="LacI"/>
    <property type="match status" value="1"/>
</dbReference>
<dbReference type="SMART" id="SM00354">
    <property type="entry name" value="HTH_LACI"/>
    <property type="match status" value="1"/>
</dbReference>
<evidence type="ECO:0000313" key="6">
    <source>
        <dbReference type="EMBL" id="MDA5397493.1"/>
    </source>
</evidence>
<dbReference type="PANTHER" id="PTHR30146">
    <property type="entry name" value="LACI-RELATED TRANSCRIPTIONAL REPRESSOR"/>
    <property type="match status" value="1"/>
</dbReference>
<keyword evidence="1" id="KW-0678">Repressor</keyword>
<dbReference type="InterPro" id="IPR010982">
    <property type="entry name" value="Lambda_DNA-bd_dom_sf"/>
</dbReference>
<dbReference type="InterPro" id="IPR046335">
    <property type="entry name" value="LacI/GalR-like_sensor"/>
</dbReference>
<dbReference type="SUPFAM" id="SSF47413">
    <property type="entry name" value="lambda repressor-like DNA-binding domains"/>
    <property type="match status" value="1"/>
</dbReference>
<dbReference type="GO" id="GO:0000976">
    <property type="term" value="F:transcription cis-regulatory region binding"/>
    <property type="evidence" value="ECO:0007669"/>
    <property type="project" value="TreeGrafter"/>
</dbReference>
<keyword evidence="2" id="KW-0805">Transcription regulation</keyword>
<gene>
    <name evidence="6" type="ORF">OQ273_02805</name>
</gene>
<keyword evidence="4" id="KW-0804">Transcription</keyword>
<proteinExistence type="predicted"/>
<dbReference type="RefSeq" id="WP_267988954.1">
    <property type="nucleotide sequence ID" value="NZ_JAPJZI010000001.1"/>
</dbReference>
<dbReference type="EMBL" id="JAPJZI010000001">
    <property type="protein sequence ID" value="MDA5397493.1"/>
    <property type="molecule type" value="Genomic_DNA"/>
</dbReference>
<evidence type="ECO:0000259" key="5">
    <source>
        <dbReference type="PROSITE" id="PS50932"/>
    </source>
</evidence>
<dbReference type="CDD" id="cd06278">
    <property type="entry name" value="PBP1_LacI-like"/>
    <property type="match status" value="1"/>
</dbReference>
<sequence>MKKQKATSNDVARLAGVSRSTVSRAYTPDSNVSEKTRQKIYKCADEIGYRPNALARSLISQRSNIIAVVIGDLINPFHALATQQIVERLRDMKLVPIVFQIGQDAATKEYWQAIEEYQVAAILITALNVTEDVQSAIRGLDTPCILFNRSLAEVDLPSVAPDLRQGGHLAATHLVKSGCRRIAIVGGLAGTATAEQRMNGFLSGLEQAGLEPFKIVSGNYRYEGGAKAADEIFSADTWPDGILCANDLLAFGLIDQARKAYHARIPEDVLIVGFDGTPNSAWGAYDLTTIELPLDSMLTSVARMVDNIVNDKPTGETEEAFACRLIPRSSSRRSTNR</sequence>
<dbReference type="PROSITE" id="PS50932">
    <property type="entry name" value="HTH_LACI_2"/>
    <property type="match status" value="1"/>
</dbReference>
<comment type="caution">
    <text evidence="6">The sequence shown here is derived from an EMBL/GenBank/DDBJ whole genome shotgun (WGS) entry which is preliminary data.</text>
</comment>
<name>A0A9X3ZG98_9HYPH</name>
<reference evidence="6" key="1">
    <citation type="submission" date="2022-11" db="EMBL/GenBank/DDBJ databases">
        <title>Draft genome sequence of Hoeflea poritis E7-10 and Hoeflea prorocentri PM5-8, separated from scleractinian coral Porites lutea and marine dinoflagellate.</title>
        <authorList>
            <person name="Zhang G."/>
            <person name="Wei Q."/>
            <person name="Cai L."/>
        </authorList>
    </citation>
    <scope>NUCLEOTIDE SEQUENCE</scope>
    <source>
        <strain evidence="6">PM5-8</strain>
    </source>
</reference>
<dbReference type="CDD" id="cd01392">
    <property type="entry name" value="HTH_LacI"/>
    <property type="match status" value="1"/>
</dbReference>
<evidence type="ECO:0000256" key="4">
    <source>
        <dbReference type="ARBA" id="ARBA00023163"/>
    </source>
</evidence>
<dbReference type="SUPFAM" id="SSF53822">
    <property type="entry name" value="Periplasmic binding protein-like I"/>
    <property type="match status" value="1"/>
</dbReference>
<dbReference type="InterPro" id="IPR000843">
    <property type="entry name" value="HTH_LacI"/>
</dbReference>
<dbReference type="PANTHER" id="PTHR30146:SF95">
    <property type="entry name" value="RIBOSE OPERON REPRESSOR"/>
    <property type="match status" value="1"/>
</dbReference>
<accession>A0A9X3ZG98</accession>
<dbReference type="Pfam" id="PF13377">
    <property type="entry name" value="Peripla_BP_3"/>
    <property type="match status" value="1"/>
</dbReference>
<dbReference type="AlphaFoldDB" id="A0A9X3ZG98"/>
<protein>
    <submittedName>
        <fullName evidence="6">LacI family DNA-binding transcriptional regulator</fullName>
    </submittedName>
</protein>
<dbReference type="Gene3D" id="1.10.260.40">
    <property type="entry name" value="lambda repressor-like DNA-binding domains"/>
    <property type="match status" value="1"/>
</dbReference>
<evidence type="ECO:0000256" key="1">
    <source>
        <dbReference type="ARBA" id="ARBA00022491"/>
    </source>
</evidence>
<evidence type="ECO:0000313" key="7">
    <source>
        <dbReference type="Proteomes" id="UP001151234"/>
    </source>
</evidence>
<evidence type="ECO:0000256" key="3">
    <source>
        <dbReference type="ARBA" id="ARBA00023125"/>
    </source>
</evidence>